<evidence type="ECO:0000259" key="1">
    <source>
        <dbReference type="Pfam" id="PF01031"/>
    </source>
</evidence>
<protein>
    <recommendedName>
        <fullName evidence="1">Dynamin stalk domain-containing protein</fullName>
    </recommendedName>
</protein>
<gene>
    <name evidence="2" type="ORF">Scep_021400</name>
</gene>
<proteinExistence type="predicted"/>
<sequence>MVAIPVLAQKLVKIQTSIIGKCLPKIVKKVDEKHTQNVLELNTLPQKLNNIAEAMKVLVKVIGSATESLAKLLLRGEYDEFLDDKTMHCPARIVELLNEYWLQLHSRSSSVEEEAFRELSAAAKLLQKGYI</sequence>
<dbReference type="EMBL" id="JBBNAG010000009">
    <property type="protein sequence ID" value="KAK9104556.1"/>
    <property type="molecule type" value="Genomic_DNA"/>
</dbReference>
<accession>A0AAP0F3D3</accession>
<evidence type="ECO:0000313" key="2">
    <source>
        <dbReference type="EMBL" id="KAK9104556.1"/>
    </source>
</evidence>
<comment type="caution">
    <text evidence="2">The sequence shown here is derived from an EMBL/GenBank/DDBJ whole genome shotgun (WGS) entry which is preliminary data.</text>
</comment>
<name>A0AAP0F3D3_9MAGN</name>
<dbReference type="Pfam" id="PF01031">
    <property type="entry name" value="Dynamin_M"/>
    <property type="match status" value="1"/>
</dbReference>
<dbReference type="AlphaFoldDB" id="A0AAP0F3D3"/>
<reference evidence="2 3" key="1">
    <citation type="submission" date="2024-01" db="EMBL/GenBank/DDBJ databases">
        <title>Genome assemblies of Stephania.</title>
        <authorList>
            <person name="Yang L."/>
        </authorList>
    </citation>
    <scope>NUCLEOTIDE SEQUENCE [LARGE SCALE GENOMIC DNA]</scope>
    <source>
        <strain evidence="2">JXDWG</strain>
        <tissue evidence="2">Leaf</tissue>
    </source>
</reference>
<organism evidence="2 3">
    <name type="scientific">Stephania cephalantha</name>
    <dbReference type="NCBI Taxonomy" id="152367"/>
    <lineage>
        <taxon>Eukaryota</taxon>
        <taxon>Viridiplantae</taxon>
        <taxon>Streptophyta</taxon>
        <taxon>Embryophyta</taxon>
        <taxon>Tracheophyta</taxon>
        <taxon>Spermatophyta</taxon>
        <taxon>Magnoliopsida</taxon>
        <taxon>Ranunculales</taxon>
        <taxon>Menispermaceae</taxon>
        <taxon>Menispermoideae</taxon>
        <taxon>Cissampelideae</taxon>
        <taxon>Stephania</taxon>
    </lineage>
</organism>
<evidence type="ECO:0000313" key="3">
    <source>
        <dbReference type="Proteomes" id="UP001419268"/>
    </source>
</evidence>
<feature type="domain" description="Dynamin stalk" evidence="1">
    <location>
        <begin position="2"/>
        <end position="106"/>
    </location>
</feature>
<dbReference type="InterPro" id="IPR000375">
    <property type="entry name" value="Dynamin_stalk"/>
</dbReference>
<dbReference type="Proteomes" id="UP001419268">
    <property type="component" value="Unassembled WGS sequence"/>
</dbReference>
<keyword evidence="3" id="KW-1185">Reference proteome</keyword>